<dbReference type="GO" id="GO:0005524">
    <property type="term" value="F:ATP binding"/>
    <property type="evidence" value="ECO:0007669"/>
    <property type="project" value="InterPro"/>
</dbReference>
<dbReference type="Gene3D" id="1.10.510.10">
    <property type="entry name" value="Transferase(Phosphotransferase) domain 1"/>
    <property type="match status" value="1"/>
</dbReference>
<evidence type="ECO:0000256" key="2">
    <source>
        <dbReference type="SAM" id="SignalP"/>
    </source>
</evidence>
<feature type="transmembrane region" description="Helical" evidence="1">
    <location>
        <begin position="296"/>
        <end position="321"/>
    </location>
</feature>
<accession>A0A067C425</accession>
<feature type="transmembrane region" description="Helical" evidence="1">
    <location>
        <begin position="439"/>
        <end position="457"/>
    </location>
</feature>
<evidence type="ECO:0000256" key="1">
    <source>
        <dbReference type="SAM" id="Phobius"/>
    </source>
</evidence>
<dbReference type="SUPFAM" id="SSF52058">
    <property type="entry name" value="L domain-like"/>
    <property type="match status" value="1"/>
</dbReference>
<dbReference type="OMA" id="NQWCIAC"/>
<dbReference type="InterPro" id="IPR046959">
    <property type="entry name" value="PRK1-6/SRF4-like"/>
</dbReference>
<keyword evidence="1" id="KW-1133">Transmembrane helix</keyword>
<dbReference type="InterPro" id="IPR032675">
    <property type="entry name" value="LRR_dom_sf"/>
</dbReference>
<keyword evidence="5" id="KW-1185">Reference proteome</keyword>
<organism evidence="4 5">
    <name type="scientific">Saprolegnia parasitica (strain CBS 223.65)</name>
    <dbReference type="NCBI Taxonomy" id="695850"/>
    <lineage>
        <taxon>Eukaryota</taxon>
        <taxon>Sar</taxon>
        <taxon>Stramenopiles</taxon>
        <taxon>Oomycota</taxon>
        <taxon>Saprolegniomycetes</taxon>
        <taxon>Saprolegniales</taxon>
        <taxon>Saprolegniaceae</taxon>
        <taxon>Saprolegnia</taxon>
    </lineage>
</organism>
<keyword evidence="1" id="KW-0812">Transmembrane</keyword>
<evidence type="ECO:0000259" key="3">
    <source>
        <dbReference type="PROSITE" id="PS50011"/>
    </source>
</evidence>
<keyword evidence="1" id="KW-0472">Membrane</keyword>
<dbReference type="InterPro" id="IPR001245">
    <property type="entry name" value="Ser-Thr/Tyr_kinase_cat_dom"/>
</dbReference>
<gene>
    <name evidence="4" type="ORF">SPRG_20797</name>
</gene>
<feature type="signal peptide" evidence="2">
    <location>
        <begin position="1"/>
        <end position="19"/>
    </location>
</feature>
<feature type="chain" id="PRO_5001637373" evidence="2">
    <location>
        <begin position="20"/>
        <end position="651"/>
    </location>
</feature>
<dbReference type="VEuPathDB" id="FungiDB:SPRG_20797"/>
<evidence type="ECO:0000313" key="5">
    <source>
        <dbReference type="Proteomes" id="UP000030745"/>
    </source>
</evidence>
<dbReference type="GeneID" id="24141825"/>
<protein>
    <submittedName>
        <fullName evidence="4">TKL protein kinase</fullName>
    </submittedName>
</protein>
<dbReference type="InterPro" id="IPR000719">
    <property type="entry name" value="Prot_kinase_dom"/>
</dbReference>
<dbReference type="Gene3D" id="3.80.10.10">
    <property type="entry name" value="Ribonuclease Inhibitor"/>
    <property type="match status" value="1"/>
</dbReference>
<feature type="domain" description="Protein kinase" evidence="3">
    <location>
        <begin position="381"/>
        <end position="645"/>
    </location>
</feature>
<dbReference type="Proteomes" id="UP000030745">
    <property type="component" value="Unassembled WGS sequence"/>
</dbReference>
<dbReference type="EMBL" id="KK583234">
    <property type="protein sequence ID" value="KDO25248.1"/>
    <property type="molecule type" value="Genomic_DNA"/>
</dbReference>
<dbReference type="PANTHER" id="PTHR48007:SF4">
    <property type="entry name" value="LEUCINE-RICH REPEAT RECEPTOR-LIKE PROTEIN KINASE PXC1"/>
    <property type="match status" value="1"/>
</dbReference>
<dbReference type="Pfam" id="PF07714">
    <property type="entry name" value="PK_Tyr_Ser-Thr"/>
    <property type="match status" value="1"/>
</dbReference>
<keyword evidence="4" id="KW-0418">Kinase</keyword>
<dbReference type="AlphaFoldDB" id="A0A067C425"/>
<keyword evidence="4" id="KW-0808">Transferase</keyword>
<dbReference type="KEGG" id="spar:SPRG_20797"/>
<dbReference type="OrthoDB" id="79634at2759"/>
<dbReference type="GO" id="GO:0004672">
    <property type="term" value="F:protein kinase activity"/>
    <property type="evidence" value="ECO:0007669"/>
    <property type="project" value="InterPro"/>
</dbReference>
<dbReference type="PANTHER" id="PTHR48007">
    <property type="entry name" value="LEUCINE-RICH REPEAT RECEPTOR-LIKE PROTEIN KINASE PXC1"/>
    <property type="match status" value="1"/>
</dbReference>
<sequence>MLRRVCCTALLLLAPGAMAAIPPRMGCGLNAAFQQDIAESVNQWCIACPVSPYECFPPHDSVTLQVQAEDSVSYDLNMATDALTIRANVNLVAALRDPVTNASTGCRHLAILGDANTTTNVSLASFQGLARLTSLVLRGVALEASTPTTSSVASITIGDSTLPNTTLQLQAFEQLTTLAITNSSLRSYPSLAPAVLATLSSLNLRGNALTTFPMQVLQLTHANVSIDLQGNPGLGAPTNATPAELATYAALLKSGQLLVDAAMIVTPAPTAATSNISPSMVDPTSSSKSPLSARSALSWSTVLLIVAGCCIVAGVVFVLVFRHRKMSSFLTQQQSSLAASFLASGGDRAMSPFSAPARASPQFVPNVGPFPALASYRLLDASELSRMKTNAATGILSAIYKSELVSLKKFDVLAVQYDTHLDMFLTQLERASLLSHRNVVALLGGVQLSGIAIAGVFEGAEKGSLPSLLANDQVDLSWALTLQMATGLADGLAYLQEHTDDATQWTSRDVVVQEDYDCKWNIMRWLDDESGETMGYGRATLAYVAPEALLSQPSTRGPMQVYTLGVLLGELATRLAPYAEWIHELGAVNADVMVVESYGGSGPPLVPHSTMAETTPVGYSAIVADCLRRDPSARPTARDVVHRLLVMRTSL</sequence>
<dbReference type="PROSITE" id="PS50011">
    <property type="entry name" value="PROTEIN_KINASE_DOM"/>
    <property type="match status" value="1"/>
</dbReference>
<dbReference type="STRING" id="695850.A0A067C425"/>
<reference evidence="4 5" key="1">
    <citation type="journal article" date="2013" name="PLoS Genet.">
        <title>Distinctive expansion of potential virulence genes in the genome of the oomycete fish pathogen Saprolegnia parasitica.</title>
        <authorList>
            <person name="Jiang R.H."/>
            <person name="de Bruijn I."/>
            <person name="Haas B.J."/>
            <person name="Belmonte R."/>
            <person name="Lobach L."/>
            <person name="Christie J."/>
            <person name="van den Ackerveken G."/>
            <person name="Bottin A."/>
            <person name="Bulone V."/>
            <person name="Diaz-Moreno S.M."/>
            <person name="Dumas B."/>
            <person name="Fan L."/>
            <person name="Gaulin E."/>
            <person name="Govers F."/>
            <person name="Grenville-Briggs L.J."/>
            <person name="Horner N.R."/>
            <person name="Levin J.Z."/>
            <person name="Mammella M."/>
            <person name="Meijer H.J."/>
            <person name="Morris P."/>
            <person name="Nusbaum C."/>
            <person name="Oome S."/>
            <person name="Phillips A.J."/>
            <person name="van Rooyen D."/>
            <person name="Rzeszutek E."/>
            <person name="Saraiva M."/>
            <person name="Secombes C.J."/>
            <person name="Seidl M.F."/>
            <person name="Snel B."/>
            <person name="Stassen J.H."/>
            <person name="Sykes S."/>
            <person name="Tripathy S."/>
            <person name="van den Berg H."/>
            <person name="Vega-Arreguin J.C."/>
            <person name="Wawra S."/>
            <person name="Young S.K."/>
            <person name="Zeng Q."/>
            <person name="Dieguez-Uribeondo J."/>
            <person name="Russ C."/>
            <person name="Tyler B.M."/>
            <person name="van West P."/>
        </authorList>
    </citation>
    <scope>NUCLEOTIDE SEQUENCE [LARGE SCALE GENOMIC DNA]</scope>
    <source>
        <strain evidence="4 5">CBS 223.65</strain>
    </source>
</reference>
<dbReference type="SUPFAM" id="SSF56112">
    <property type="entry name" value="Protein kinase-like (PK-like)"/>
    <property type="match status" value="1"/>
</dbReference>
<evidence type="ECO:0000313" key="4">
    <source>
        <dbReference type="EMBL" id="KDO25248.1"/>
    </source>
</evidence>
<dbReference type="RefSeq" id="XP_012204122.1">
    <property type="nucleotide sequence ID" value="XM_012348732.1"/>
</dbReference>
<proteinExistence type="predicted"/>
<name>A0A067C425_SAPPC</name>
<keyword evidence="2" id="KW-0732">Signal</keyword>
<dbReference type="InterPro" id="IPR011009">
    <property type="entry name" value="Kinase-like_dom_sf"/>
</dbReference>